<reference evidence="2" key="1">
    <citation type="submission" date="2020-08" db="EMBL/GenBank/DDBJ databases">
        <title>Plant Genome Project.</title>
        <authorList>
            <person name="Zhang R.-G."/>
        </authorList>
    </citation>
    <scope>NUCLEOTIDE SEQUENCE</scope>
    <source>
        <strain evidence="2">WSP0</strain>
        <tissue evidence="2">Leaf</tissue>
    </source>
</reference>
<evidence type="ECO:0000313" key="2">
    <source>
        <dbReference type="EMBL" id="KAG5537407.1"/>
    </source>
</evidence>
<accession>A0AAV6JC38</accession>
<evidence type="ECO:0000259" key="1">
    <source>
        <dbReference type="Pfam" id="PF09353"/>
    </source>
</evidence>
<gene>
    <name evidence="2" type="ORF">RHGRI_024740</name>
</gene>
<sequence>MILSNSFYVKGSSDDFIDANIQLAVAVVRKLKERNETRVCIVFPDQPEKRRASELFKSAFDLVDGITIGSLDDVPSSGPVSSFFRSIRKTLDFDFEDENEDRWQSNDPPSLYMFINCSTRELAAIEKYVLDVMKSLLYQPLPFFLIWNLTHCGMLNPSLPSGLVFLSTCHRYPIKDLVMSNLEEHQHHHSLPRVLSGPWQVMLKQADGSYACVAESATRFTLGETKEELLRVLGLQEEEGSSLQFLRRGYKLSSNNGNNKSDFWKRAGMKYKGITDATSDDTLEPPVGS</sequence>
<dbReference type="EMBL" id="JACTNZ010000008">
    <property type="protein sequence ID" value="KAG5537407.1"/>
    <property type="molecule type" value="Genomic_DNA"/>
</dbReference>
<keyword evidence="3" id="KW-1185">Reference proteome</keyword>
<dbReference type="Pfam" id="PF09353">
    <property type="entry name" value="DUF1995"/>
    <property type="match status" value="1"/>
</dbReference>
<dbReference type="InterPro" id="IPR018962">
    <property type="entry name" value="DUF1995"/>
</dbReference>
<proteinExistence type="predicted"/>
<protein>
    <recommendedName>
        <fullName evidence="1">DUF1995 domain-containing protein</fullName>
    </recommendedName>
</protein>
<dbReference type="PANTHER" id="PTHR34051:SF2">
    <property type="entry name" value="PROTEIN LPA3"/>
    <property type="match status" value="1"/>
</dbReference>
<dbReference type="AlphaFoldDB" id="A0AAV6JC38"/>
<dbReference type="Proteomes" id="UP000823749">
    <property type="component" value="Chromosome 8"/>
</dbReference>
<name>A0AAV6JC38_9ERIC</name>
<dbReference type="InterPro" id="IPR044687">
    <property type="entry name" value="LPA3"/>
</dbReference>
<dbReference type="PANTHER" id="PTHR34051">
    <property type="entry name" value="PROTEIN LOW PSII ACCUMULATION 3, CHLOROPLASTIC"/>
    <property type="match status" value="1"/>
</dbReference>
<comment type="caution">
    <text evidence="2">The sequence shown here is derived from an EMBL/GenBank/DDBJ whole genome shotgun (WGS) entry which is preliminary data.</text>
</comment>
<organism evidence="2 3">
    <name type="scientific">Rhododendron griersonianum</name>
    <dbReference type="NCBI Taxonomy" id="479676"/>
    <lineage>
        <taxon>Eukaryota</taxon>
        <taxon>Viridiplantae</taxon>
        <taxon>Streptophyta</taxon>
        <taxon>Embryophyta</taxon>
        <taxon>Tracheophyta</taxon>
        <taxon>Spermatophyta</taxon>
        <taxon>Magnoliopsida</taxon>
        <taxon>eudicotyledons</taxon>
        <taxon>Gunneridae</taxon>
        <taxon>Pentapetalae</taxon>
        <taxon>asterids</taxon>
        <taxon>Ericales</taxon>
        <taxon>Ericaceae</taxon>
        <taxon>Ericoideae</taxon>
        <taxon>Rhodoreae</taxon>
        <taxon>Rhododendron</taxon>
    </lineage>
</organism>
<evidence type="ECO:0000313" key="3">
    <source>
        <dbReference type="Proteomes" id="UP000823749"/>
    </source>
</evidence>
<feature type="domain" description="DUF1995" evidence="1">
    <location>
        <begin position="182"/>
        <end position="226"/>
    </location>
</feature>